<comment type="caution">
    <text evidence="1">The sequence shown here is derived from an EMBL/GenBank/DDBJ whole genome shotgun (WGS) entry which is preliminary data.</text>
</comment>
<organism evidence="1 2">
    <name type="scientific">Pseudomonas pergaminensis</name>
    <dbReference type="NCBI Taxonomy" id="2853159"/>
    <lineage>
        <taxon>Bacteria</taxon>
        <taxon>Pseudomonadati</taxon>
        <taxon>Pseudomonadota</taxon>
        <taxon>Gammaproteobacteria</taxon>
        <taxon>Pseudomonadales</taxon>
        <taxon>Pseudomonadaceae</taxon>
        <taxon>Pseudomonas</taxon>
    </lineage>
</organism>
<keyword evidence="2" id="KW-1185">Reference proteome</keyword>
<proteinExistence type="predicted"/>
<sequence>MYISKNYGFSFSAQKSDIELNSFLSSLVGVNVEFSIKSGNIRRIILDSDDKFFYGVVITIKNQKRFASLVSDKGEMKVKISELADLEKIAEFNFLVVNKLNGFGLYQYHYGACTLPNFASMITSLYRRKLEQKRKVELDVLAEDAPQKQIKAVNSRFFHGLAFEMLVQSRDIEKVLAKYKEIRSFKYEIASVEAYLSDDSPLHGLVAKARHDVRFDSSVDSSLIIKGIQNMMSTVKEKTARIEVLDDQDEPVSVKIMDVPVNYGEMAYDDFILGLMTFDPKELRGCSLVKALKDKCETEYAHVFSKKVVE</sequence>
<reference evidence="1 2" key="1">
    <citation type="submission" date="2024-11" db="EMBL/GenBank/DDBJ databases">
        <authorList>
            <person name="Lucas J.A."/>
        </authorList>
    </citation>
    <scope>NUCLEOTIDE SEQUENCE [LARGE SCALE GENOMIC DNA]</scope>
    <source>
        <strain evidence="1 2">Z 7.15</strain>
    </source>
</reference>
<dbReference type="EMBL" id="JBJHQF010000014">
    <property type="protein sequence ID" value="MFK9004744.1"/>
    <property type="molecule type" value="Genomic_DNA"/>
</dbReference>
<evidence type="ECO:0000313" key="1">
    <source>
        <dbReference type="EMBL" id="MFK9004744.1"/>
    </source>
</evidence>
<name>A0ABW8QYQ4_9PSED</name>
<gene>
    <name evidence="1" type="ORF">ACJEBJ_11465</name>
</gene>
<dbReference type="RefSeq" id="WP_406597580.1">
    <property type="nucleotide sequence ID" value="NZ_JBJHQF010000014.1"/>
</dbReference>
<protein>
    <submittedName>
        <fullName evidence="1">Uncharacterized protein</fullName>
    </submittedName>
</protein>
<dbReference type="Proteomes" id="UP001623008">
    <property type="component" value="Unassembled WGS sequence"/>
</dbReference>
<evidence type="ECO:0000313" key="2">
    <source>
        <dbReference type="Proteomes" id="UP001623008"/>
    </source>
</evidence>
<accession>A0ABW8QYQ4</accession>